<dbReference type="Proteomes" id="UP000028782">
    <property type="component" value="Chromosome"/>
</dbReference>
<dbReference type="InterPro" id="IPR038194">
    <property type="entry name" value="DUF3861_sf"/>
</dbReference>
<proteinExistence type="predicted"/>
<evidence type="ECO:0000313" key="2">
    <source>
        <dbReference type="Proteomes" id="UP000028782"/>
    </source>
</evidence>
<accession>A0A076PV78</accession>
<dbReference type="Gene3D" id="3.10.20.850">
    <property type="entry name" value="Protein of unknown function DUF3861"/>
    <property type="match status" value="1"/>
</dbReference>
<gene>
    <name evidence="1" type="ORF">O987_17980</name>
</gene>
<dbReference type="HOGENOM" id="CLU_162534_0_0_4"/>
<dbReference type="RefSeq" id="WP_005304546.1">
    <property type="nucleotide sequence ID" value="NZ_CP006704.1"/>
</dbReference>
<sequence length="103" mass="11546">MRQYLYRVTLEQLTDSHGVPSERKPLQFKVGNHDDIISVVTWIRSRGDFSSQADAAAFAVGLKLFGGAILANKDNPLLFSFLPQLYQFVKDLKAGSTDSQRKD</sequence>
<reference evidence="1 2" key="1">
    <citation type="journal article" date="2014" name="Genome Announc.">
        <title>Complete Genome Sequence of Polychlorinated Biphenyl Degrader Comamonas testosteroni TK102 (NBRC 109938).</title>
        <authorList>
            <person name="Fukuda K."/>
            <person name="Hosoyama A."/>
            <person name="Tsuchikane K."/>
            <person name="Ohji S."/>
            <person name="Yamazoe A."/>
            <person name="Fujita N."/>
            <person name="Shintani M."/>
            <person name="Kimbara K."/>
        </authorList>
    </citation>
    <scope>NUCLEOTIDE SEQUENCE [LARGE SCALE GENOMIC DNA]</scope>
    <source>
        <strain evidence="1">TK102</strain>
    </source>
</reference>
<protein>
    <recommendedName>
        <fullName evidence="3">DUF3861 domain-containing protein</fullName>
    </recommendedName>
</protein>
<dbReference type="KEGG" id="ctes:O987_17980"/>
<dbReference type="InterPro" id="IPR024476">
    <property type="entry name" value="DUF3861"/>
</dbReference>
<name>A0A076PV78_COMTE</name>
<evidence type="ECO:0000313" key="1">
    <source>
        <dbReference type="EMBL" id="AIJ47710.1"/>
    </source>
</evidence>
<dbReference type="Pfam" id="PF12977">
    <property type="entry name" value="DUF3861"/>
    <property type="match status" value="1"/>
</dbReference>
<dbReference type="AlphaFoldDB" id="A0A076PV78"/>
<dbReference type="EMBL" id="CP006704">
    <property type="protein sequence ID" value="AIJ47710.1"/>
    <property type="molecule type" value="Genomic_DNA"/>
</dbReference>
<organism evidence="1 2">
    <name type="scientific">Comamonas testosteroni TK102</name>
    <dbReference type="NCBI Taxonomy" id="1392005"/>
    <lineage>
        <taxon>Bacteria</taxon>
        <taxon>Pseudomonadati</taxon>
        <taxon>Pseudomonadota</taxon>
        <taxon>Betaproteobacteria</taxon>
        <taxon>Burkholderiales</taxon>
        <taxon>Comamonadaceae</taxon>
        <taxon>Comamonas</taxon>
    </lineage>
</organism>
<evidence type="ECO:0008006" key="3">
    <source>
        <dbReference type="Google" id="ProtNLM"/>
    </source>
</evidence>